<reference evidence="3" key="1">
    <citation type="submission" date="2023-12" db="EMBL/GenBank/DDBJ databases">
        <title>'Antibacterial potential of Stenotrophomonas maltophilia cystic fibrosis isolates' (manuscript under preparation).</title>
        <authorList>
            <person name="Crisan C.V."/>
            <person name="Pettis M."/>
            <person name="Goldberg J.B."/>
        </authorList>
    </citation>
    <scope>NUCLEOTIDE SEQUENCE</scope>
    <source>
        <strain evidence="3">CCV129</strain>
    </source>
</reference>
<dbReference type="InterPro" id="IPR001623">
    <property type="entry name" value="DnaJ_domain"/>
</dbReference>
<dbReference type="AlphaFoldDB" id="A0AAJ2TIZ6"/>
<sequence>MSWAFHVLELDETADERAIKRAYAKCLRVTRPDEDPVAFQHLHEAYQAALDWVRQEPLADTADEAEPAEHAADIVPWPYDVDVAWAPPETRSYSPPLPPRGTPVLLRTAPVVELEGVVDVPGHAQLILRQAYLLPVDDFGPWLEATPVLWSLRYKPLVGDALLDELARSHNGISAANMGLLARCFGWDDVHDGVDPDRLASIQSRGHRRWAAETGNAAELSALLEREGSLRLGKITVSRCLSYLSQPWNLRRSLWQAQLPEHINEVNALLDAIESGGREQVPEAWHPQQILFWRSLADVSRPNRWRWQVNALRGVLLGVCSLLFFGGIAGVSLVQGKAGEAAMFVQLGALLGLLLAVMGVLWVPVRWALRQLTLDLTHQRAGLLLALPAPLMAIGSLVLVHGLGHRMEGTLLIFMALPLATARLWRRVGARMRFGIRHAVFMVLAMLIAEAGIVLTLLQWGAEFLQRARRHVPIDRLPPASGNTA</sequence>
<evidence type="ECO:0000256" key="2">
    <source>
        <dbReference type="SAM" id="Phobius"/>
    </source>
</evidence>
<dbReference type="EMBL" id="JAXRVB010000001">
    <property type="protein sequence ID" value="MDZ5763175.1"/>
    <property type="molecule type" value="Genomic_DNA"/>
</dbReference>
<proteinExistence type="predicted"/>
<dbReference type="Proteomes" id="UP001288387">
    <property type="component" value="Unassembled WGS sequence"/>
</dbReference>
<feature type="transmembrane region" description="Helical" evidence="2">
    <location>
        <begin position="343"/>
        <end position="369"/>
    </location>
</feature>
<feature type="transmembrane region" description="Helical" evidence="2">
    <location>
        <begin position="409"/>
        <end position="426"/>
    </location>
</feature>
<keyword evidence="2" id="KW-0812">Transmembrane</keyword>
<dbReference type="InterPro" id="IPR036869">
    <property type="entry name" value="J_dom_sf"/>
</dbReference>
<organism evidence="3 4">
    <name type="scientific">Stenotrophomonas maltophilia</name>
    <name type="common">Pseudomonas maltophilia</name>
    <name type="synonym">Xanthomonas maltophilia</name>
    <dbReference type="NCBI Taxonomy" id="40324"/>
    <lineage>
        <taxon>Bacteria</taxon>
        <taxon>Pseudomonadati</taxon>
        <taxon>Pseudomonadota</taxon>
        <taxon>Gammaproteobacteria</taxon>
        <taxon>Lysobacterales</taxon>
        <taxon>Lysobacteraceae</taxon>
        <taxon>Stenotrophomonas</taxon>
        <taxon>Stenotrophomonas maltophilia group</taxon>
    </lineage>
</organism>
<dbReference type="RefSeq" id="WP_099554346.1">
    <property type="nucleotide sequence ID" value="NZ_JAKJQX010000008.1"/>
</dbReference>
<feature type="transmembrane region" description="Helical" evidence="2">
    <location>
        <begin position="381"/>
        <end position="403"/>
    </location>
</feature>
<feature type="transmembrane region" description="Helical" evidence="2">
    <location>
        <begin position="438"/>
        <end position="460"/>
    </location>
</feature>
<evidence type="ECO:0000313" key="3">
    <source>
        <dbReference type="EMBL" id="MDZ5763175.1"/>
    </source>
</evidence>
<feature type="transmembrane region" description="Helical" evidence="2">
    <location>
        <begin position="311"/>
        <end position="331"/>
    </location>
</feature>
<protein>
    <submittedName>
        <fullName evidence="3">J domain-containing protein</fullName>
    </submittedName>
</protein>
<dbReference type="Gene3D" id="1.10.287.110">
    <property type="entry name" value="DnaJ domain"/>
    <property type="match status" value="1"/>
</dbReference>
<name>A0AAJ2TIZ6_STEMA</name>
<dbReference type="CDD" id="cd06257">
    <property type="entry name" value="DnaJ"/>
    <property type="match status" value="1"/>
</dbReference>
<keyword evidence="1" id="KW-0143">Chaperone</keyword>
<comment type="caution">
    <text evidence="3">The sequence shown here is derived from an EMBL/GenBank/DDBJ whole genome shotgun (WGS) entry which is preliminary data.</text>
</comment>
<gene>
    <name evidence="3" type="ORF">U4I38_01685</name>
</gene>
<keyword evidence="2" id="KW-0472">Membrane</keyword>
<dbReference type="SUPFAM" id="SSF46565">
    <property type="entry name" value="Chaperone J-domain"/>
    <property type="match status" value="1"/>
</dbReference>
<evidence type="ECO:0000256" key="1">
    <source>
        <dbReference type="ARBA" id="ARBA00023186"/>
    </source>
</evidence>
<accession>A0AAJ2TIZ6</accession>
<keyword evidence="2" id="KW-1133">Transmembrane helix</keyword>
<evidence type="ECO:0000313" key="4">
    <source>
        <dbReference type="Proteomes" id="UP001288387"/>
    </source>
</evidence>